<protein>
    <recommendedName>
        <fullName evidence="7">Glycerol-3-phosphate dehydrogenase NAD-dependent N-terminal domain-containing protein</fullName>
    </recommendedName>
</protein>
<name>A0A381TJL7_9ZZZZ</name>
<proteinExistence type="inferred from homology"/>
<dbReference type="FunFam" id="3.40.50.720:FF:000019">
    <property type="entry name" value="Glycerol-3-phosphate dehydrogenase [NAD(P)+]"/>
    <property type="match status" value="1"/>
</dbReference>
<dbReference type="GO" id="GO:0016616">
    <property type="term" value="F:oxidoreductase activity, acting on the CH-OH group of donors, NAD or NADP as acceptor"/>
    <property type="evidence" value="ECO:0007669"/>
    <property type="project" value="InterPro"/>
</dbReference>
<dbReference type="NCBIfam" id="NF000940">
    <property type="entry name" value="PRK00094.1-2"/>
    <property type="match status" value="1"/>
</dbReference>
<evidence type="ECO:0000259" key="5">
    <source>
        <dbReference type="Pfam" id="PF07479"/>
    </source>
</evidence>
<evidence type="ECO:0000256" key="2">
    <source>
        <dbReference type="ARBA" id="ARBA00023002"/>
    </source>
</evidence>
<dbReference type="PIRSF" id="PIRSF000114">
    <property type="entry name" value="Glycerol-3-P_dh"/>
    <property type="match status" value="1"/>
</dbReference>
<dbReference type="HAMAP" id="MF_00394">
    <property type="entry name" value="NAD_Glyc3P_dehydrog"/>
    <property type="match status" value="1"/>
</dbReference>
<dbReference type="InterPro" id="IPR013328">
    <property type="entry name" value="6PGD_dom2"/>
</dbReference>
<evidence type="ECO:0000259" key="4">
    <source>
        <dbReference type="Pfam" id="PF01210"/>
    </source>
</evidence>
<gene>
    <name evidence="6" type="ORF">METZ01_LOCUS67027</name>
</gene>
<dbReference type="InterPro" id="IPR006109">
    <property type="entry name" value="G3P_DH_NAD-dep_C"/>
</dbReference>
<dbReference type="GO" id="GO:0005829">
    <property type="term" value="C:cytosol"/>
    <property type="evidence" value="ECO:0007669"/>
    <property type="project" value="TreeGrafter"/>
</dbReference>
<dbReference type="Gene3D" id="1.10.1040.10">
    <property type="entry name" value="N-(1-d-carboxylethyl)-l-norvaline Dehydrogenase, domain 2"/>
    <property type="match status" value="1"/>
</dbReference>
<dbReference type="GO" id="GO:0005975">
    <property type="term" value="P:carbohydrate metabolic process"/>
    <property type="evidence" value="ECO:0007669"/>
    <property type="project" value="InterPro"/>
</dbReference>
<reference evidence="6" key="1">
    <citation type="submission" date="2018-05" db="EMBL/GenBank/DDBJ databases">
        <authorList>
            <person name="Lanie J.A."/>
            <person name="Ng W.-L."/>
            <person name="Kazmierczak K.M."/>
            <person name="Andrzejewski T.M."/>
            <person name="Davidsen T.M."/>
            <person name="Wayne K.J."/>
            <person name="Tettelin H."/>
            <person name="Glass J.I."/>
            <person name="Rusch D."/>
            <person name="Podicherti R."/>
            <person name="Tsui H.-C.T."/>
            <person name="Winkler M.E."/>
        </authorList>
    </citation>
    <scope>NUCLEOTIDE SEQUENCE</scope>
</reference>
<dbReference type="InterPro" id="IPR008927">
    <property type="entry name" value="6-PGluconate_DH-like_C_sf"/>
</dbReference>
<dbReference type="PANTHER" id="PTHR11728:SF1">
    <property type="entry name" value="GLYCEROL-3-PHOSPHATE DEHYDROGENASE [NAD(+)] 2, CHLOROPLASTIC"/>
    <property type="match status" value="1"/>
</dbReference>
<dbReference type="NCBIfam" id="NF000942">
    <property type="entry name" value="PRK00094.1-4"/>
    <property type="match status" value="1"/>
</dbReference>
<dbReference type="SUPFAM" id="SSF48179">
    <property type="entry name" value="6-phosphogluconate dehydrogenase C-terminal domain-like"/>
    <property type="match status" value="1"/>
</dbReference>
<dbReference type="PANTHER" id="PTHR11728">
    <property type="entry name" value="GLYCEROL-3-PHOSPHATE DEHYDROGENASE"/>
    <property type="match status" value="1"/>
</dbReference>
<dbReference type="AlphaFoldDB" id="A0A381TJL7"/>
<dbReference type="PRINTS" id="PR00077">
    <property type="entry name" value="GPDHDRGNASE"/>
</dbReference>
<dbReference type="FunFam" id="1.10.1040.10:FF:000001">
    <property type="entry name" value="Glycerol-3-phosphate dehydrogenase [NAD(P)+]"/>
    <property type="match status" value="1"/>
</dbReference>
<feature type="domain" description="Glycerol-3-phosphate dehydrogenase NAD-dependent C-terminal" evidence="5">
    <location>
        <begin position="181"/>
        <end position="321"/>
    </location>
</feature>
<accession>A0A381TJL7</accession>
<keyword evidence="2" id="KW-0560">Oxidoreductase</keyword>
<feature type="domain" description="Glycerol-3-phosphate dehydrogenase NAD-dependent N-terminal" evidence="4">
    <location>
        <begin position="5"/>
        <end position="161"/>
    </location>
</feature>
<evidence type="ECO:0000256" key="1">
    <source>
        <dbReference type="ARBA" id="ARBA00011009"/>
    </source>
</evidence>
<dbReference type="SUPFAM" id="SSF51735">
    <property type="entry name" value="NAD(P)-binding Rossmann-fold domains"/>
    <property type="match status" value="1"/>
</dbReference>
<dbReference type="Pfam" id="PF07479">
    <property type="entry name" value="NAD_Gly3P_dh_C"/>
    <property type="match status" value="1"/>
</dbReference>
<dbReference type="PROSITE" id="PS00957">
    <property type="entry name" value="NAD_G3PDH"/>
    <property type="match status" value="1"/>
</dbReference>
<sequence length="340" mass="37009">MDNNKIAVIGGGSWGTALSLHLAEKFEQVNLWVYEKELCDIILKERENKWFLPGILLPQNIIPDTSIKKVLHDQVVILLVVPTPTIRGITNQLNSFVNAETLIINGSKGIENDSLIPCHKIIEDSLNIQCKIATISGPTFAKEVATKMPSALLAASNSPDTAKIIQKMFSSNNMKVFTSTDIMGVEIGGALKNVIAIATGICDGLKLGFNTRAALITRGLVEIARIGTELGAKPETFYGLSGLGDLVLTCTGDLSRNRQLGVQLGQGKPLKEITKSMRMIAEGISTVKSTHQLIQKLNIQASIMEETYKVLYENKSPHEALNDVMEIEISKEFLGVKGLI</sequence>
<comment type="similarity">
    <text evidence="1">Belongs to the NAD-dependent glycerol-3-phosphate dehydrogenase family.</text>
</comment>
<organism evidence="6">
    <name type="scientific">marine metagenome</name>
    <dbReference type="NCBI Taxonomy" id="408172"/>
    <lineage>
        <taxon>unclassified sequences</taxon>
        <taxon>metagenomes</taxon>
        <taxon>ecological metagenomes</taxon>
    </lineage>
</organism>
<dbReference type="EMBL" id="UINC01004418">
    <property type="protein sequence ID" value="SVA14173.1"/>
    <property type="molecule type" value="Genomic_DNA"/>
</dbReference>
<dbReference type="GO" id="GO:0046168">
    <property type="term" value="P:glycerol-3-phosphate catabolic process"/>
    <property type="evidence" value="ECO:0007669"/>
    <property type="project" value="InterPro"/>
</dbReference>
<evidence type="ECO:0000313" key="6">
    <source>
        <dbReference type="EMBL" id="SVA14173.1"/>
    </source>
</evidence>
<keyword evidence="3" id="KW-0520">NAD</keyword>
<dbReference type="Gene3D" id="3.40.50.720">
    <property type="entry name" value="NAD(P)-binding Rossmann-like Domain"/>
    <property type="match status" value="1"/>
</dbReference>
<evidence type="ECO:0008006" key="7">
    <source>
        <dbReference type="Google" id="ProtNLM"/>
    </source>
</evidence>
<dbReference type="GO" id="GO:0051287">
    <property type="term" value="F:NAD binding"/>
    <property type="evidence" value="ECO:0007669"/>
    <property type="project" value="InterPro"/>
</dbReference>
<dbReference type="InterPro" id="IPR036291">
    <property type="entry name" value="NAD(P)-bd_dom_sf"/>
</dbReference>
<evidence type="ECO:0000256" key="3">
    <source>
        <dbReference type="ARBA" id="ARBA00023027"/>
    </source>
</evidence>
<dbReference type="Pfam" id="PF01210">
    <property type="entry name" value="NAD_Gly3P_dh_N"/>
    <property type="match status" value="1"/>
</dbReference>
<dbReference type="InterPro" id="IPR011128">
    <property type="entry name" value="G3P_DH_NAD-dep_N"/>
</dbReference>
<dbReference type="InterPro" id="IPR006168">
    <property type="entry name" value="G3P_DH_NAD-dep"/>
</dbReference>